<evidence type="ECO:0000313" key="3">
    <source>
        <dbReference type="EnsemblMetazoa" id="SMAR007338-PA"/>
    </source>
</evidence>
<accession>T1J1C0</accession>
<keyword evidence="2" id="KW-0732">Signal</keyword>
<feature type="chain" id="PRO_5004579839" evidence="2">
    <location>
        <begin position="21"/>
        <end position="95"/>
    </location>
</feature>
<sequence>MKKTICLIFALLSSVLVVDGGVVAVVAGYGACQTACNAGYVACLAAAGSGTWFLTIVTSGLYAIFGTPAAIAACSAVQAACMASCATAFLAAPTP</sequence>
<dbReference type="EMBL" id="JH431783">
    <property type="status" value="NOT_ANNOTATED_CDS"/>
    <property type="molecule type" value="Genomic_DNA"/>
</dbReference>
<organism evidence="3 4">
    <name type="scientific">Strigamia maritima</name>
    <name type="common">European centipede</name>
    <name type="synonym">Geophilus maritimus</name>
    <dbReference type="NCBI Taxonomy" id="126957"/>
    <lineage>
        <taxon>Eukaryota</taxon>
        <taxon>Metazoa</taxon>
        <taxon>Ecdysozoa</taxon>
        <taxon>Arthropoda</taxon>
        <taxon>Myriapoda</taxon>
        <taxon>Chilopoda</taxon>
        <taxon>Pleurostigmophora</taxon>
        <taxon>Geophilomorpha</taxon>
        <taxon>Linotaeniidae</taxon>
        <taxon>Strigamia</taxon>
    </lineage>
</organism>
<evidence type="ECO:0000313" key="4">
    <source>
        <dbReference type="Proteomes" id="UP000014500"/>
    </source>
</evidence>
<reference evidence="4" key="1">
    <citation type="submission" date="2011-05" db="EMBL/GenBank/DDBJ databases">
        <authorList>
            <person name="Richards S.R."/>
            <person name="Qu J."/>
            <person name="Jiang H."/>
            <person name="Jhangiani S.N."/>
            <person name="Agravi P."/>
            <person name="Goodspeed R."/>
            <person name="Gross S."/>
            <person name="Mandapat C."/>
            <person name="Jackson L."/>
            <person name="Mathew T."/>
            <person name="Pu L."/>
            <person name="Thornton R."/>
            <person name="Saada N."/>
            <person name="Wilczek-Boney K.B."/>
            <person name="Lee S."/>
            <person name="Kovar C."/>
            <person name="Wu Y."/>
            <person name="Scherer S.E."/>
            <person name="Worley K.C."/>
            <person name="Muzny D.M."/>
            <person name="Gibbs R."/>
        </authorList>
    </citation>
    <scope>NUCLEOTIDE SEQUENCE</scope>
    <source>
        <strain evidence="4">Brora</strain>
    </source>
</reference>
<proteinExistence type="predicted"/>
<feature type="transmembrane region" description="Helical" evidence="1">
    <location>
        <begin position="38"/>
        <end position="62"/>
    </location>
</feature>
<feature type="transmembrane region" description="Helical" evidence="1">
    <location>
        <begin position="69"/>
        <end position="92"/>
    </location>
</feature>
<name>T1J1C0_STRMM</name>
<reference evidence="3" key="2">
    <citation type="submission" date="2015-02" db="UniProtKB">
        <authorList>
            <consortium name="EnsemblMetazoa"/>
        </authorList>
    </citation>
    <scope>IDENTIFICATION</scope>
</reference>
<dbReference type="HOGENOM" id="CLU_166294_0_0_1"/>
<evidence type="ECO:0000256" key="2">
    <source>
        <dbReference type="SAM" id="SignalP"/>
    </source>
</evidence>
<keyword evidence="1" id="KW-1133">Transmembrane helix</keyword>
<dbReference type="OMA" id="CAAVIMA"/>
<dbReference type="EnsemblMetazoa" id="SMAR007338-RA">
    <property type="protein sequence ID" value="SMAR007338-PA"/>
    <property type="gene ID" value="SMAR007338"/>
</dbReference>
<keyword evidence="1" id="KW-0812">Transmembrane</keyword>
<dbReference type="STRING" id="126957.T1J1C0"/>
<dbReference type="AlphaFoldDB" id="T1J1C0"/>
<protein>
    <submittedName>
        <fullName evidence="3">Uncharacterized protein</fullName>
    </submittedName>
</protein>
<keyword evidence="4" id="KW-1185">Reference proteome</keyword>
<evidence type="ECO:0000256" key="1">
    <source>
        <dbReference type="SAM" id="Phobius"/>
    </source>
</evidence>
<keyword evidence="1" id="KW-0472">Membrane</keyword>
<feature type="signal peptide" evidence="2">
    <location>
        <begin position="1"/>
        <end position="20"/>
    </location>
</feature>
<dbReference type="Proteomes" id="UP000014500">
    <property type="component" value="Unassembled WGS sequence"/>
</dbReference>